<reference evidence="3 4" key="1">
    <citation type="submission" date="2016-08" db="EMBL/GenBank/DDBJ databases">
        <title>A Parts List for Fungal Cellulosomes Revealed by Comparative Genomics.</title>
        <authorList>
            <consortium name="DOE Joint Genome Institute"/>
            <person name="Haitjema C.H."/>
            <person name="Gilmore S.P."/>
            <person name="Henske J.K."/>
            <person name="Solomon K.V."/>
            <person name="De Groot R."/>
            <person name="Kuo A."/>
            <person name="Mondo S.J."/>
            <person name="Salamov A.A."/>
            <person name="Labutti K."/>
            <person name="Zhao Z."/>
            <person name="Chiniquy J."/>
            <person name="Barry K."/>
            <person name="Brewer H.M."/>
            <person name="Purvine S.O."/>
            <person name="Wright A.T."/>
            <person name="Boxma B."/>
            <person name="Van Alen T."/>
            <person name="Hackstein J.H."/>
            <person name="Baker S.E."/>
            <person name="Grigoriev I.V."/>
            <person name="O'Malley M.A."/>
        </authorList>
    </citation>
    <scope>NUCLEOTIDE SEQUENCE [LARGE SCALE GENOMIC DNA]</scope>
    <source>
        <strain evidence="3 4">S4</strain>
    </source>
</reference>
<gene>
    <name evidence="3" type="ORF">BCR32DRAFT_262662</name>
</gene>
<organism evidence="3 4">
    <name type="scientific">Anaeromyces robustus</name>
    <dbReference type="NCBI Taxonomy" id="1754192"/>
    <lineage>
        <taxon>Eukaryota</taxon>
        <taxon>Fungi</taxon>
        <taxon>Fungi incertae sedis</taxon>
        <taxon>Chytridiomycota</taxon>
        <taxon>Chytridiomycota incertae sedis</taxon>
        <taxon>Neocallimastigomycetes</taxon>
        <taxon>Neocallimastigales</taxon>
        <taxon>Neocallimastigaceae</taxon>
        <taxon>Anaeromyces</taxon>
    </lineage>
</organism>
<keyword evidence="4" id="KW-1185">Reference proteome</keyword>
<evidence type="ECO:0000256" key="2">
    <source>
        <dbReference type="ARBA" id="ARBA00023134"/>
    </source>
</evidence>
<dbReference type="AlphaFoldDB" id="A0A1Y1XE07"/>
<dbReference type="EMBL" id="MCFG01000068">
    <property type="protein sequence ID" value="ORX83686.1"/>
    <property type="molecule type" value="Genomic_DNA"/>
</dbReference>
<proteinExistence type="predicted"/>
<accession>A0A1Y1XE07</accession>
<reference evidence="3 4" key="2">
    <citation type="submission" date="2016-08" db="EMBL/GenBank/DDBJ databases">
        <title>Pervasive Adenine N6-methylation of Active Genes in Fungi.</title>
        <authorList>
            <consortium name="DOE Joint Genome Institute"/>
            <person name="Mondo S.J."/>
            <person name="Dannebaum R.O."/>
            <person name="Kuo R.C."/>
            <person name="Labutti K."/>
            <person name="Haridas S."/>
            <person name="Kuo A."/>
            <person name="Salamov A."/>
            <person name="Ahrendt S.R."/>
            <person name="Lipzen A."/>
            <person name="Sullivan W."/>
            <person name="Andreopoulos W.B."/>
            <person name="Clum A."/>
            <person name="Lindquist E."/>
            <person name="Daum C."/>
            <person name="Ramamoorthy G.K."/>
            <person name="Gryganskyi A."/>
            <person name="Culley D."/>
            <person name="Magnuson J.K."/>
            <person name="James T.Y."/>
            <person name="O'Malley M.A."/>
            <person name="Stajich J.E."/>
            <person name="Spatafora J.W."/>
            <person name="Visel A."/>
            <person name="Grigoriev I.V."/>
        </authorList>
    </citation>
    <scope>NUCLEOTIDE SEQUENCE [LARGE SCALE GENOMIC DNA]</scope>
    <source>
        <strain evidence="3 4">S4</strain>
    </source>
</reference>
<dbReference type="InterPro" id="IPR003578">
    <property type="entry name" value="Small_GTPase_Rho"/>
</dbReference>
<dbReference type="GO" id="GO:0007264">
    <property type="term" value="P:small GTPase-mediated signal transduction"/>
    <property type="evidence" value="ECO:0007669"/>
    <property type="project" value="InterPro"/>
</dbReference>
<keyword evidence="2" id="KW-0342">GTP-binding</keyword>
<dbReference type="PROSITE" id="PS51420">
    <property type="entry name" value="RHO"/>
    <property type="match status" value="1"/>
</dbReference>
<sequence>MSGIYHKLFRKISGIYRKVVVVGDDACGKTNREDYSRLRPLSYPDSDIILFCFSIDSPNSLNNVEEKWISEVFHFHYGFTYILVGCKKDLRNDPNIIAELKKVNQQPVSYKQLSLYK</sequence>
<dbReference type="Gene3D" id="3.40.50.300">
    <property type="entry name" value="P-loop containing nucleotide triphosphate hydrolases"/>
    <property type="match status" value="1"/>
</dbReference>
<evidence type="ECO:0000313" key="4">
    <source>
        <dbReference type="Proteomes" id="UP000193944"/>
    </source>
</evidence>
<dbReference type="Pfam" id="PF00071">
    <property type="entry name" value="Ras"/>
    <property type="match status" value="1"/>
</dbReference>
<keyword evidence="1" id="KW-0547">Nucleotide-binding</keyword>
<dbReference type="GO" id="GO:0003924">
    <property type="term" value="F:GTPase activity"/>
    <property type="evidence" value="ECO:0007669"/>
    <property type="project" value="InterPro"/>
</dbReference>
<dbReference type="SUPFAM" id="SSF52540">
    <property type="entry name" value="P-loop containing nucleoside triphosphate hydrolases"/>
    <property type="match status" value="1"/>
</dbReference>
<dbReference type="InterPro" id="IPR001806">
    <property type="entry name" value="Small_GTPase"/>
</dbReference>
<comment type="caution">
    <text evidence="3">The sequence shown here is derived from an EMBL/GenBank/DDBJ whole genome shotgun (WGS) entry which is preliminary data.</text>
</comment>
<dbReference type="OrthoDB" id="8830751at2759"/>
<dbReference type="Proteomes" id="UP000193944">
    <property type="component" value="Unassembled WGS sequence"/>
</dbReference>
<dbReference type="STRING" id="1754192.A0A1Y1XE07"/>
<dbReference type="InterPro" id="IPR027417">
    <property type="entry name" value="P-loop_NTPase"/>
</dbReference>
<dbReference type="GO" id="GO:0005525">
    <property type="term" value="F:GTP binding"/>
    <property type="evidence" value="ECO:0007669"/>
    <property type="project" value="UniProtKB-KW"/>
</dbReference>
<evidence type="ECO:0000313" key="3">
    <source>
        <dbReference type="EMBL" id="ORX83686.1"/>
    </source>
</evidence>
<name>A0A1Y1XE07_9FUNG</name>
<dbReference type="PANTHER" id="PTHR24072">
    <property type="entry name" value="RHO FAMILY GTPASE"/>
    <property type="match status" value="1"/>
</dbReference>
<protein>
    <submittedName>
        <fullName evidence="3">Ras-domain-containing protein</fullName>
    </submittedName>
</protein>
<dbReference type="SMART" id="SM00174">
    <property type="entry name" value="RHO"/>
    <property type="match status" value="1"/>
</dbReference>
<evidence type="ECO:0000256" key="1">
    <source>
        <dbReference type="ARBA" id="ARBA00022741"/>
    </source>
</evidence>